<reference evidence="2 4" key="1">
    <citation type="journal article" date="2014" name="BMC Genomics">
        <title>Genome sequence of Anopheles sinensis provides insight into genetics basis of mosquito competence for malaria parasites.</title>
        <authorList>
            <person name="Zhou D."/>
            <person name="Zhang D."/>
            <person name="Ding G."/>
            <person name="Shi L."/>
            <person name="Hou Q."/>
            <person name="Ye Y."/>
            <person name="Xu Y."/>
            <person name="Zhou H."/>
            <person name="Xiong C."/>
            <person name="Li S."/>
            <person name="Yu J."/>
            <person name="Hong S."/>
            <person name="Yu X."/>
            <person name="Zou P."/>
            <person name="Chen C."/>
            <person name="Chang X."/>
            <person name="Wang W."/>
            <person name="Lv Y."/>
            <person name="Sun Y."/>
            <person name="Ma L."/>
            <person name="Shen B."/>
            <person name="Zhu C."/>
        </authorList>
    </citation>
    <scope>NUCLEOTIDE SEQUENCE [LARGE SCALE GENOMIC DNA]</scope>
</reference>
<evidence type="ECO:0000256" key="1">
    <source>
        <dbReference type="SAM" id="MobiDB-lite"/>
    </source>
</evidence>
<dbReference type="VEuPathDB" id="VectorBase:ASIC007853"/>
<name>A0A084VQY6_ANOSI</name>
<dbReference type="VEuPathDB" id="VectorBase:ASIS012375"/>
<evidence type="ECO:0000313" key="3">
    <source>
        <dbReference type="EnsemblMetazoa" id="ASIC007853-PA"/>
    </source>
</evidence>
<dbReference type="AlphaFoldDB" id="A0A084VQY6"/>
<dbReference type="EMBL" id="ATLV01015354">
    <property type="status" value="NOT_ANNOTATED_CDS"/>
    <property type="molecule type" value="Genomic_DNA"/>
</dbReference>
<sequence length="120" mass="12939">MIIITGSTPNGDGELPALAGEDDERHLATEYGELNGTVVMMEAEEEEEEQGEQGTSLELSPVEHGVGGDEVENDTGSTDEERNQGQSNGECQLDVVEQLASDDEDLLLLDGRFCEVVNQK</sequence>
<proteinExistence type="predicted"/>
<accession>A0A084VQY6</accession>
<evidence type="ECO:0000313" key="4">
    <source>
        <dbReference type="Proteomes" id="UP000030765"/>
    </source>
</evidence>
<keyword evidence="4" id="KW-1185">Reference proteome</keyword>
<evidence type="ECO:0000313" key="2">
    <source>
        <dbReference type="EMBL" id="KFB40380.1"/>
    </source>
</evidence>
<dbReference type="EMBL" id="KE525007">
    <property type="protein sequence ID" value="KFB40380.1"/>
    <property type="molecule type" value="Genomic_DNA"/>
</dbReference>
<protein>
    <submittedName>
        <fullName evidence="2 3">Uncharacterized protein</fullName>
    </submittedName>
</protein>
<feature type="region of interest" description="Disordered" evidence="1">
    <location>
        <begin position="43"/>
        <end position="92"/>
    </location>
</feature>
<reference evidence="3" key="2">
    <citation type="submission" date="2020-05" db="UniProtKB">
        <authorList>
            <consortium name="EnsemblMetazoa"/>
        </authorList>
    </citation>
    <scope>IDENTIFICATION</scope>
</reference>
<gene>
    <name evidence="2" type="ORF">ZHAS_00007853</name>
</gene>
<dbReference type="EnsemblMetazoa" id="ASIC007853-RA">
    <property type="protein sequence ID" value="ASIC007853-PA"/>
    <property type="gene ID" value="ASIC007853"/>
</dbReference>
<dbReference type="Proteomes" id="UP000030765">
    <property type="component" value="Unassembled WGS sequence"/>
</dbReference>
<organism evidence="2">
    <name type="scientific">Anopheles sinensis</name>
    <name type="common">Mosquito</name>
    <dbReference type="NCBI Taxonomy" id="74873"/>
    <lineage>
        <taxon>Eukaryota</taxon>
        <taxon>Metazoa</taxon>
        <taxon>Ecdysozoa</taxon>
        <taxon>Arthropoda</taxon>
        <taxon>Hexapoda</taxon>
        <taxon>Insecta</taxon>
        <taxon>Pterygota</taxon>
        <taxon>Neoptera</taxon>
        <taxon>Endopterygota</taxon>
        <taxon>Diptera</taxon>
        <taxon>Nematocera</taxon>
        <taxon>Culicoidea</taxon>
        <taxon>Culicidae</taxon>
        <taxon>Anophelinae</taxon>
        <taxon>Anopheles</taxon>
    </lineage>
</organism>